<dbReference type="OrthoDB" id="276744at2759"/>
<sequence length="265" mass="30691">MRFNKAKCRVLPLGQGSPQDQCRLGDEFIESSPSKKNLWVLVDEKVDVSQQCMLTAQKANCILAYTKRSVTSMSREVILPLCSTLVRPHLEYCAQLWSPQYKKDMDLLEQVQRRATKMIRGTEHLFYEDRLRELGSFSVEKVQGDHIAAFQSLKEAYRKDGDKPFSRASSDRTWCNGFKLQKGRFRPDVRKKFFTMRVVRHWRRLPRKVVDAPSLETFKGSLDGALSNLIQLKMSLLMARGLGYMTFKGSFQPKPFHDSTKKKKE</sequence>
<accession>A0A2I0U585</accession>
<proteinExistence type="predicted"/>
<name>A0A2I0U585_LIMLA</name>
<evidence type="ECO:0008006" key="3">
    <source>
        <dbReference type="Google" id="ProtNLM"/>
    </source>
</evidence>
<organism evidence="1 2">
    <name type="scientific">Limosa lapponica baueri</name>
    <dbReference type="NCBI Taxonomy" id="1758121"/>
    <lineage>
        <taxon>Eukaryota</taxon>
        <taxon>Metazoa</taxon>
        <taxon>Chordata</taxon>
        <taxon>Craniata</taxon>
        <taxon>Vertebrata</taxon>
        <taxon>Euteleostomi</taxon>
        <taxon>Archelosauria</taxon>
        <taxon>Archosauria</taxon>
        <taxon>Dinosauria</taxon>
        <taxon>Saurischia</taxon>
        <taxon>Theropoda</taxon>
        <taxon>Coelurosauria</taxon>
        <taxon>Aves</taxon>
        <taxon>Neognathae</taxon>
        <taxon>Neoaves</taxon>
        <taxon>Charadriiformes</taxon>
        <taxon>Scolopacidae</taxon>
        <taxon>Limosa</taxon>
    </lineage>
</organism>
<keyword evidence="2" id="KW-1185">Reference proteome</keyword>
<reference evidence="2" key="2">
    <citation type="submission" date="2017-12" db="EMBL/GenBank/DDBJ databases">
        <title>Genome sequence of the Bar-tailed Godwit (Limosa lapponica baueri).</title>
        <authorList>
            <person name="Lima N.C.B."/>
            <person name="Parody-Merino A.M."/>
            <person name="Battley P.F."/>
            <person name="Fidler A.E."/>
            <person name="Prosdocimi F."/>
        </authorList>
    </citation>
    <scope>NUCLEOTIDE SEQUENCE [LARGE SCALE GENOMIC DNA]</scope>
</reference>
<dbReference type="AlphaFoldDB" id="A0A2I0U585"/>
<gene>
    <name evidence="1" type="ORF">llap_8439</name>
</gene>
<dbReference type="Proteomes" id="UP000233556">
    <property type="component" value="Unassembled WGS sequence"/>
</dbReference>
<dbReference type="PANTHER" id="PTHR33332">
    <property type="entry name" value="REVERSE TRANSCRIPTASE DOMAIN-CONTAINING PROTEIN"/>
    <property type="match status" value="1"/>
</dbReference>
<protein>
    <recommendedName>
        <fullName evidence="3">Rna-directed dna polymerase from mobile element jockey-like</fullName>
    </recommendedName>
</protein>
<evidence type="ECO:0000313" key="1">
    <source>
        <dbReference type="EMBL" id="PKU41250.1"/>
    </source>
</evidence>
<evidence type="ECO:0000313" key="2">
    <source>
        <dbReference type="Proteomes" id="UP000233556"/>
    </source>
</evidence>
<dbReference type="EMBL" id="KZ506141">
    <property type="protein sequence ID" value="PKU41250.1"/>
    <property type="molecule type" value="Genomic_DNA"/>
</dbReference>
<reference evidence="2" key="1">
    <citation type="submission" date="2017-11" db="EMBL/GenBank/DDBJ databases">
        <authorList>
            <person name="Lima N.C."/>
            <person name="Parody-Merino A.M."/>
            <person name="Battley P.F."/>
            <person name="Fidler A.E."/>
            <person name="Prosdocimi F."/>
        </authorList>
    </citation>
    <scope>NUCLEOTIDE SEQUENCE [LARGE SCALE GENOMIC DNA]</scope>
</reference>